<dbReference type="PIRSF" id="PIRSF000429">
    <property type="entry name" value="Ac-CoA_Ac_transf"/>
    <property type="match status" value="1"/>
</dbReference>
<sequence length="398" mass="41121">MNDPIVIVGAARTPMGAFQGDFSALTASDLGAVAIKAAVERAGLKPEQVDAVLFGNVLQAGQGQAPARQATIKAGLPVATTAATISKVCGSAMQATMFAFDGLLAGTNEVVVAGGMESMTNAPYLIPKARGGYRIGHGMIFDHMMLDGLEDAYSKGETGGGRSMGTFGEECAAKYHFSRADQDAFAIASVQRAQAATADGSFKWEIAPVTVTSRAGEVVIDKDEGPQKAKIDKIPSLRAAFKKDGTITAASSSSINDGAAALVLMRESTAKKLGCTPIARILGHASHSQEPEWFTTAPVGAIEKLYKKVGWKNSDVDLYEVNEAFAVVPMAAMKEHDIPHDKINVHGGACALGHPIGASGARIIVTLLGALKAKGLKRGVASLCIGGGEGTAIAVELV</sequence>
<dbReference type="EC" id="2.3.1.16" evidence="8"/>
<dbReference type="STRING" id="279058.LT85_4862"/>
<evidence type="ECO:0000259" key="6">
    <source>
        <dbReference type="Pfam" id="PF00108"/>
    </source>
</evidence>
<feature type="active site" description="Proton acceptor" evidence="4">
    <location>
        <position position="354"/>
    </location>
</feature>
<evidence type="ECO:0000313" key="9">
    <source>
        <dbReference type="Proteomes" id="UP000030302"/>
    </source>
</evidence>
<evidence type="ECO:0000256" key="4">
    <source>
        <dbReference type="PIRSR" id="PIRSR000429-1"/>
    </source>
</evidence>
<reference evidence="9" key="1">
    <citation type="journal article" date="2014" name="Soil Biol. Biochem.">
        <title>Structure and function of bacterial communities in ageing soils: Insights from the Mendocino ecological staircase.</title>
        <authorList>
            <person name="Uroz S."/>
            <person name="Tech J.J."/>
            <person name="Sawaya N.A."/>
            <person name="Frey-Klett P."/>
            <person name="Leveau J.H.J."/>
        </authorList>
    </citation>
    <scope>NUCLEOTIDE SEQUENCE [LARGE SCALE GENOMIC DNA]</scope>
    <source>
        <strain evidence="9">Cal35</strain>
    </source>
</reference>
<dbReference type="PANTHER" id="PTHR18919:SF138">
    <property type="entry name" value="ACETYL-COA C-ACETYLTRANSFERASE"/>
    <property type="match status" value="1"/>
</dbReference>
<dbReference type="Proteomes" id="UP000030302">
    <property type="component" value="Chromosome"/>
</dbReference>
<dbReference type="PROSITE" id="PS00099">
    <property type="entry name" value="THIOLASE_3"/>
    <property type="match status" value="1"/>
</dbReference>
<keyword evidence="9" id="KW-1185">Reference proteome</keyword>
<dbReference type="GO" id="GO:0003988">
    <property type="term" value="F:acetyl-CoA C-acyltransferase activity"/>
    <property type="evidence" value="ECO:0007669"/>
    <property type="project" value="UniProtKB-EC"/>
</dbReference>
<feature type="domain" description="Thiolase C-terminal" evidence="7">
    <location>
        <begin position="276"/>
        <end position="396"/>
    </location>
</feature>
<gene>
    <name evidence="8" type="ORF">LT85_4862</name>
</gene>
<dbReference type="FunFam" id="3.40.47.10:FF:000010">
    <property type="entry name" value="Acetyl-CoA acetyltransferase (Thiolase)"/>
    <property type="match status" value="1"/>
</dbReference>
<feature type="domain" description="Thiolase N-terminal" evidence="6">
    <location>
        <begin position="5"/>
        <end position="268"/>
    </location>
</feature>
<dbReference type="EMBL" id="CP009962">
    <property type="protein sequence ID" value="AIY44020.1"/>
    <property type="molecule type" value="Genomic_DNA"/>
</dbReference>
<dbReference type="Pfam" id="PF00108">
    <property type="entry name" value="Thiolase_N"/>
    <property type="match status" value="1"/>
</dbReference>
<dbReference type="GO" id="GO:0044281">
    <property type="term" value="P:small molecule metabolic process"/>
    <property type="evidence" value="ECO:0007669"/>
    <property type="project" value="UniProtKB-ARBA"/>
</dbReference>
<protein>
    <submittedName>
        <fullName evidence="8">3-ketoacyl-CoA thiolase</fullName>
        <ecNumber evidence="8">2.3.1.16</ecNumber>
    </submittedName>
</protein>
<evidence type="ECO:0000259" key="7">
    <source>
        <dbReference type="Pfam" id="PF02803"/>
    </source>
</evidence>
<evidence type="ECO:0000256" key="5">
    <source>
        <dbReference type="RuleBase" id="RU003557"/>
    </source>
</evidence>
<dbReference type="NCBIfam" id="TIGR01930">
    <property type="entry name" value="AcCoA-C-Actrans"/>
    <property type="match status" value="1"/>
</dbReference>
<organism evidence="8 9">
    <name type="scientific">Collimonas arenae</name>
    <dbReference type="NCBI Taxonomy" id="279058"/>
    <lineage>
        <taxon>Bacteria</taxon>
        <taxon>Pseudomonadati</taxon>
        <taxon>Pseudomonadota</taxon>
        <taxon>Betaproteobacteria</taxon>
        <taxon>Burkholderiales</taxon>
        <taxon>Oxalobacteraceae</taxon>
        <taxon>Collimonas</taxon>
    </lineage>
</organism>
<evidence type="ECO:0000313" key="8">
    <source>
        <dbReference type="EMBL" id="AIY44020.1"/>
    </source>
</evidence>
<feature type="active site" description="Proton acceptor" evidence="4">
    <location>
        <position position="384"/>
    </location>
</feature>
<comment type="similarity">
    <text evidence="1 5">Belongs to the thiolase-like superfamily. Thiolase family.</text>
</comment>
<dbReference type="NCBIfam" id="NF005404">
    <property type="entry name" value="PRK06954.1"/>
    <property type="match status" value="1"/>
</dbReference>
<dbReference type="InterPro" id="IPR020610">
    <property type="entry name" value="Thiolase_AS"/>
</dbReference>
<feature type="active site" description="Acyl-thioester intermediate" evidence="4">
    <location>
        <position position="89"/>
    </location>
</feature>
<dbReference type="Gene3D" id="3.40.47.10">
    <property type="match status" value="2"/>
</dbReference>
<keyword evidence="3 5" id="KW-0012">Acyltransferase</keyword>
<dbReference type="InterPro" id="IPR020616">
    <property type="entry name" value="Thiolase_N"/>
</dbReference>
<evidence type="ECO:0000256" key="1">
    <source>
        <dbReference type="ARBA" id="ARBA00010982"/>
    </source>
</evidence>
<keyword evidence="2 5" id="KW-0808">Transferase</keyword>
<accession>A0A0A1FJV5</accession>
<dbReference type="RefSeq" id="WP_038494138.1">
    <property type="nucleotide sequence ID" value="NZ_CP009962.1"/>
</dbReference>
<dbReference type="InterPro" id="IPR020617">
    <property type="entry name" value="Thiolase_C"/>
</dbReference>
<dbReference type="PANTHER" id="PTHR18919">
    <property type="entry name" value="ACETYL-COA C-ACYLTRANSFERASE"/>
    <property type="match status" value="1"/>
</dbReference>
<dbReference type="CDD" id="cd00751">
    <property type="entry name" value="thiolase"/>
    <property type="match status" value="1"/>
</dbReference>
<dbReference type="Pfam" id="PF02803">
    <property type="entry name" value="Thiolase_C"/>
    <property type="match status" value="1"/>
</dbReference>
<evidence type="ECO:0000256" key="2">
    <source>
        <dbReference type="ARBA" id="ARBA00022679"/>
    </source>
</evidence>
<dbReference type="AlphaFoldDB" id="A0A0A1FJV5"/>
<dbReference type="OrthoDB" id="8558405at2"/>
<evidence type="ECO:0000256" key="3">
    <source>
        <dbReference type="ARBA" id="ARBA00023315"/>
    </source>
</evidence>
<dbReference type="HOGENOM" id="CLU_031026_0_1_4"/>
<dbReference type="InterPro" id="IPR016039">
    <property type="entry name" value="Thiolase-like"/>
</dbReference>
<name>A0A0A1FJV5_9BURK</name>
<dbReference type="KEGG" id="care:LT85_4862"/>
<dbReference type="InterPro" id="IPR002155">
    <property type="entry name" value="Thiolase"/>
</dbReference>
<proteinExistence type="inferred from homology"/>
<dbReference type="SUPFAM" id="SSF53901">
    <property type="entry name" value="Thiolase-like"/>
    <property type="match status" value="2"/>
</dbReference>